<sequence length="87" mass="9907">MVKGTTKSGFNYEIPNERLNNYELLECIAELDENPLLLAKTVNLLLGKDQAKLLKDHLRTEGKTVPMDKMSDEIIEIFTNQPETKNS</sequence>
<evidence type="ECO:0008006" key="3">
    <source>
        <dbReference type="Google" id="ProtNLM"/>
    </source>
</evidence>
<evidence type="ECO:0000313" key="1">
    <source>
        <dbReference type="EMBL" id="MBC8589327.1"/>
    </source>
</evidence>
<dbReference type="EMBL" id="JACRTG010000034">
    <property type="protein sequence ID" value="MBC8589327.1"/>
    <property type="molecule type" value="Genomic_DNA"/>
</dbReference>
<accession>A0A926EZL9</accession>
<keyword evidence="2" id="KW-1185">Reference proteome</keyword>
<proteinExistence type="predicted"/>
<dbReference type="Proteomes" id="UP000601171">
    <property type="component" value="Unassembled WGS sequence"/>
</dbReference>
<reference evidence="1" key="1">
    <citation type="submission" date="2020-08" db="EMBL/GenBank/DDBJ databases">
        <title>Genome public.</title>
        <authorList>
            <person name="Liu C."/>
            <person name="Sun Q."/>
        </authorList>
    </citation>
    <scope>NUCLEOTIDE SEQUENCE</scope>
    <source>
        <strain evidence="1">BX21</strain>
    </source>
</reference>
<gene>
    <name evidence="1" type="ORF">H8707_14000</name>
</gene>
<dbReference type="RefSeq" id="WP_262430794.1">
    <property type="nucleotide sequence ID" value="NZ_JACRTG010000034.1"/>
</dbReference>
<protein>
    <recommendedName>
        <fullName evidence="3">Phage protein</fullName>
    </recommendedName>
</protein>
<evidence type="ECO:0000313" key="2">
    <source>
        <dbReference type="Proteomes" id="UP000601171"/>
    </source>
</evidence>
<comment type="caution">
    <text evidence="1">The sequence shown here is derived from an EMBL/GenBank/DDBJ whole genome shotgun (WGS) entry which is preliminary data.</text>
</comment>
<name>A0A926EZL9_9FIRM</name>
<dbReference type="AlphaFoldDB" id="A0A926EZL9"/>
<organism evidence="1 2">
    <name type="scientific">Paratissierella segnis</name>
    <dbReference type="NCBI Taxonomy" id="2763679"/>
    <lineage>
        <taxon>Bacteria</taxon>
        <taxon>Bacillati</taxon>
        <taxon>Bacillota</taxon>
        <taxon>Tissierellia</taxon>
        <taxon>Tissierellales</taxon>
        <taxon>Tissierellaceae</taxon>
        <taxon>Paratissierella</taxon>
    </lineage>
</organism>